<reference evidence="6 7" key="1">
    <citation type="journal article" date="2016" name="Genome Announc.">
        <title>First Complete Genome Sequence of a Subdivision 6 Acidobacterium Strain.</title>
        <authorList>
            <person name="Huang S."/>
            <person name="Vieira S."/>
            <person name="Bunk B."/>
            <person name="Riedel T."/>
            <person name="Sproer C."/>
            <person name="Overmann J."/>
        </authorList>
    </citation>
    <scope>NUCLEOTIDE SEQUENCE [LARGE SCALE GENOMIC DNA]</scope>
    <source>
        <strain evidence="7">DSM 100886 HEG_-6_39</strain>
    </source>
</reference>
<dbReference type="EMBL" id="CP015136">
    <property type="protein sequence ID" value="AMY11792.1"/>
    <property type="molecule type" value="Genomic_DNA"/>
</dbReference>
<name>A0A143PT80_LUTPR</name>
<dbReference type="GO" id="GO:0008713">
    <property type="term" value="F:ADP-heptose-lipopolysaccharide heptosyltransferase activity"/>
    <property type="evidence" value="ECO:0007669"/>
    <property type="project" value="UniProtKB-EC"/>
</dbReference>
<protein>
    <recommendedName>
        <fullName evidence="4">lipopolysaccharide heptosyltransferase II</fullName>
        <ecNumber evidence="4">2.4.99.24</ecNumber>
    </recommendedName>
</protein>
<evidence type="ECO:0000313" key="7">
    <source>
        <dbReference type="Proteomes" id="UP000076079"/>
    </source>
</evidence>
<dbReference type="PANTHER" id="PTHR30160">
    <property type="entry name" value="TETRAACYLDISACCHARIDE 4'-KINASE-RELATED"/>
    <property type="match status" value="1"/>
</dbReference>
<dbReference type="OrthoDB" id="9768048at2"/>
<dbReference type="PANTHER" id="PTHR30160:SF7">
    <property type="entry name" value="ADP-HEPTOSE--LPS HEPTOSYLTRANSFERASE 2"/>
    <property type="match status" value="1"/>
</dbReference>
<dbReference type="GO" id="GO:0009244">
    <property type="term" value="P:lipopolysaccharide core region biosynthetic process"/>
    <property type="evidence" value="ECO:0007669"/>
    <property type="project" value="TreeGrafter"/>
</dbReference>
<evidence type="ECO:0000256" key="5">
    <source>
        <dbReference type="ARBA" id="ARBA00047503"/>
    </source>
</evidence>
<dbReference type="CDD" id="cd03789">
    <property type="entry name" value="GT9_LPS_heptosyltransferase"/>
    <property type="match status" value="1"/>
</dbReference>
<keyword evidence="2 6" id="KW-0808">Transferase</keyword>
<proteinExistence type="inferred from homology"/>
<dbReference type="KEGG" id="abac:LuPra_05056"/>
<dbReference type="RefSeq" id="WP_110173307.1">
    <property type="nucleotide sequence ID" value="NZ_CP015136.1"/>
</dbReference>
<evidence type="ECO:0000256" key="2">
    <source>
        <dbReference type="ARBA" id="ARBA00022679"/>
    </source>
</evidence>
<gene>
    <name evidence="6" type="primary">rfaF</name>
    <name evidence="6" type="ORF">LuPra_05056</name>
</gene>
<keyword evidence="7" id="KW-1185">Reference proteome</keyword>
<dbReference type="InterPro" id="IPR002201">
    <property type="entry name" value="Glyco_trans_9"/>
</dbReference>
<dbReference type="STRING" id="1855912.LuPra_05056"/>
<dbReference type="NCBIfam" id="TIGR02195">
    <property type="entry name" value="heptsyl_trn_II"/>
    <property type="match status" value="1"/>
</dbReference>
<evidence type="ECO:0000313" key="6">
    <source>
        <dbReference type="EMBL" id="AMY11792.1"/>
    </source>
</evidence>
<comment type="similarity">
    <text evidence="3">Belongs to the glycosyltransferase 9 family.</text>
</comment>
<dbReference type="Pfam" id="PF01075">
    <property type="entry name" value="Glyco_transf_9"/>
    <property type="match status" value="1"/>
</dbReference>
<dbReference type="InterPro" id="IPR011910">
    <property type="entry name" value="RfaF"/>
</dbReference>
<sequence length="350" mass="36672">MNAPRRVVVRGPNWLGDLVLAAPAIRAIGDAWPEASIEVAVPAALAPIVPLLDPRTSAVPLEGRTGLAAIGRHATQLAAGAYDLAVLFTNSFGSALAMRRAGVPERWGYRRDGRGMLLTRAIRVRHTRRESRHHADYYAALVEALGVPRPTLALHAILPQRARDEAVALLRAGGWDGSAALLACAPGAAYGSAKQWPARHVASVASAWIGEGGLVVIVGAGPDRPAAAAVLAGVPASSRGAIVDLTGRTSLLALAGVLGLAGRVLANDSGAMHLAAALGTPTVSVFGPTREWATAPLGPHRILTHEVWCRPCMLRECPLDHRCMTAVTPDRVIEALRDVAPPQGECVKRE</sequence>
<keyword evidence="1" id="KW-0328">Glycosyltransferase</keyword>
<reference evidence="7" key="2">
    <citation type="submission" date="2016-04" db="EMBL/GenBank/DDBJ databases">
        <title>First Complete Genome Sequence of a Subdivision 6 Acidobacterium.</title>
        <authorList>
            <person name="Huang S."/>
            <person name="Vieira S."/>
            <person name="Bunk B."/>
            <person name="Riedel T."/>
            <person name="Sproeer C."/>
            <person name="Overmann J."/>
        </authorList>
    </citation>
    <scope>NUCLEOTIDE SEQUENCE [LARGE SCALE GENOMIC DNA]</scope>
    <source>
        <strain evidence="7">DSM 100886 HEG_-6_39</strain>
    </source>
</reference>
<dbReference type="SUPFAM" id="SSF53756">
    <property type="entry name" value="UDP-Glycosyltransferase/glycogen phosphorylase"/>
    <property type="match status" value="1"/>
</dbReference>
<comment type="catalytic activity">
    <reaction evidence="5">
        <text>an L-alpha-D-Hep-(1-&gt;5)-[alpha-Kdo-(2-&gt;4)]-alpha-Kdo-(2-&gt;6)-lipid A + ADP-L-glycero-beta-D-manno-heptose = an L-alpha-D-Hep-(1-&gt;3)-L-alpha-D-Hep-(1-&gt;5)-[alpha-Kdo-(2-&gt;4)]-alpha-Kdo-(2-&gt;6)-lipid A + ADP + H(+)</text>
        <dbReference type="Rhea" id="RHEA:74071"/>
        <dbReference type="ChEBI" id="CHEBI:15378"/>
        <dbReference type="ChEBI" id="CHEBI:61506"/>
        <dbReference type="ChEBI" id="CHEBI:193068"/>
        <dbReference type="ChEBI" id="CHEBI:193069"/>
        <dbReference type="ChEBI" id="CHEBI:456216"/>
        <dbReference type="EC" id="2.4.99.24"/>
    </reaction>
</comment>
<evidence type="ECO:0000256" key="1">
    <source>
        <dbReference type="ARBA" id="ARBA00022676"/>
    </source>
</evidence>
<organism evidence="6 7">
    <name type="scientific">Luteitalea pratensis</name>
    <dbReference type="NCBI Taxonomy" id="1855912"/>
    <lineage>
        <taxon>Bacteria</taxon>
        <taxon>Pseudomonadati</taxon>
        <taxon>Acidobacteriota</taxon>
        <taxon>Vicinamibacteria</taxon>
        <taxon>Vicinamibacterales</taxon>
        <taxon>Vicinamibacteraceae</taxon>
        <taxon>Luteitalea</taxon>
    </lineage>
</organism>
<dbReference type="Gene3D" id="3.40.50.2000">
    <property type="entry name" value="Glycogen Phosphorylase B"/>
    <property type="match status" value="2"/>
</dbReference>
<evidence type="ECO:0000256" key="3">
    <source>
        <dbReference type="ARBA" id="ARBA00043995"/>
    </source>
</evidence>
<dbReference type="GO" id="GO:0005829">
    <property type="term" value="C:cytosol"/>
    <property type="evidence" value="ECO:0007669"/>
    <property type="project" value="TreeGrafter"/>
</dbReference>
<dbReference type="Proteomes" id="UP000076079">
    <property type="component" value="Chromosome"/>
</dbReference>
<dbReference type="InterPro" id="IPR051199">
    <property type="entry name" value="LPS_LOS_Heptosyltrfase"/>
</dbReference>
<evidence type="ECO:0000256" key="4">
    <source>
        <dbReference type="ARBA" id="ARBA00044042"/>
    </source>
</evidence>
<accession>A0A143PT80</accession>
<dbReference type="AlphaFoldDB" id="A0A143PT80"/>
<dbReference type="EC" id="2.4.99.24" evidence="4"/>